<dbReference type="Gene3D" id="3.40.91.30">
    <property type="match status" value="1"/>
</dbReference>
<dbReference type="AlphaFoldDB" id="A0A812F104"/>
<gene>
    <name evidence="1" type="ORF">NUZ5A_50048</name>
</gene>
<organism evidence="1 2">
    <name type="scientific">Candidatus Nitrosotenuis uzonensis</name>
    <dbReference type="NCBI Taxonomy" id="1407055"/>
    <lineage>
        <taxon>Archaea</taxon>
        <taxon>Nitrososphaerota</taxon>
        <taxon>Candidatus Nitrosotenuis</taxon>
    </lineage>
</organism>
<dbReference type="EMBL" id="CAJNAQ010000005">
    <property type="protein sequence ID" value="CAE6492535.1"/>
    <property type="molecule type" value="Genomic_DNA"/>
</dbReference>
<name>A0A812F104_9ARCH</name>
<evidence type="ECO:0000313" key="2">
    <source>
        <dbReference type="Proteomes" id="UP000655759"/>
    </source>
</evidence>
<evidence type="ECO:0000313" key="1">
    <source>
        <dbReference type="EMBL" id="CAE6492535.1"/>
    </source>
</evidence>
<proteinExistence type="predicted"/>
<reference evidence="1" key="1">
    <citation type="submission" date="2021-02" db="EMBL/GenBank/DDBJ databases">
        <authorList>
            <person name="Han P."/>
        </authorList>
    </citation>
    <scope>NUCLEOTIDE SEQUENCE</scope>
    <source>
        <strain evidence="1">Candidatus Nitrosotenuis uzonensis 5A</strain>
    </source>
</reference>
<dbReference type="Proteomes" id="UP000655759">
    <property type="component" value="Unassembled WGS sequence"/>
</dbReference>
<sequence>MVVDSTWEASESFEFERNNSVVSWVKNDHLGFAIEYVYNGVIHKYYPDFLIRLKNGKMLVLEVKGKDDQQNKIKRQYLAEWIEAINTDGRFGVWEWHVSFRTSDIKDKIAKHAA</sequence>
<comment type="caution">
    <text evidence="1">The sequence shown here is derived from an EMBL/GenBank/DDBJ whole genome shotgun (WGS) entry which is preliminary data.</text>
</comment>
<protein>
    <submittedName>
        <fullName evidence="1">Uncharacterized protein</fullName>
    </submittedName>
</protein>
<dbReference type="RefSeq" id="WP_205098849.1">
    <property type="nucleotide sequence ID" value="NZ_CAJNAQ010000005.1"/>
</dbReference>
<accession>A0A812F104</accession>